<dbReference type="Gene3D" id="2.60.40.10">
    <property type="entry name" value="Immunoglobulins"/>
    <property type="match status" value="3"/>
</dbReference>
<name>A0ABS4J6J7_9BACL</name>
<keyword evidence="1" id="KW-0677">Repeat</keyword>
<dbReference type="InterPro" id="IPR059177">
    <property type="entry name" value="GH29D-like_dom"/>
</dbReference>
<reference evidence="3 4" key="1">
    <citation type="submission" date="2021-03" db="EMBL/GenBank/DDBJ databases">
        <title>Genomic Encyclopedia of Type Strains, Phase IV (KMG-IV): sequencing the most valuable type-strain genomes for metagenomic binning, comparative biology and taxonomic classification.</title>
        <authorList>
            <person name="Goeker M."/>
        </authorList>
    </citation>
    <scope>NUCLEOTIDE SEQUENCE [LARGE SCALE GENOMIC DNA]</scope>
    <source>
        <strain evidence="3 4">DSM 26048</strain>
    </source>
</reference>
<evidence type="ECO:0000313" key="3">
    <source>
        <dbReference type="EMBL" id="MBP1995448.1"/>
    </source>
</evidence>
<dbReference type="InterPro" id="IPR003961">
    <property type="entry name" value="FN3_dom"/>
</dbReference>
<feature type="domain" description="Fibronectin type-III" evidence="2">
    <location>
        <begin position="68"/>
        <end position="151"/>
    </location>
</feature>
<keyword evidence="4" id="KW-1185">Reference proteome</keyword>
<feature type="domain" description="Fibronectin type-III" evidence="2">
    <location>
        <begin position="399"/>
        <end position="493"/>
    </location>
</feature>
<dbReference type="InterPro" id="IPR013783">
    <property type="entry name" value="Ig-like_fold"/>
</dbReference>
<accession>A0ABS4J6J7</accession>
<dbReference type="SUPFAM" id="SSF49265">
    <property type="entry name" value="Fibronectin type III"/>
    <property type="match status" value="2"/>
</dbReference>
<dbReference type="InterPro" id="IPR050991">
    <property type="entry name" value="ECM_Regulatory_Proteins"/>
</dbReference>
<dbReference type="CDD" id="cd00063">
    <property type="entry name" value="FN3"/>
    <property type="match status" value="2"/>
</dbReference>
<dbReference type="Proteomes" id="UP001519287">
    <property type="component" value="Unassembled WGS sequence"/>
</dbReference>
<dbReference type="PROSITE" id="PS50853">
    <property type="entry name" value="FN3"/>
    <property type="match status" value="3"/>
</dbReference>
<proteinExistence type="predicted"/>
<protein>
    <recommendedName>
        <fullName evidence="2">Fibronectin type-III domain-containing protein</fullName>
    </recommendedName>
</protein>
<dbReference type="PANTHER" id="PTHR46708:SF2">
    <property type="entry name" value="FIBRONECTIN TYPE-III DOMAIN-CONTAINING PROTEIN"/>
    <property type="match status" value="1"/>
</dbReference>
<organism evidence="3 4">
    <name type="scientific">Paenibacillus eucommiae</name>
    <dbReference type="NCBI Taxonomy" id="1355755"/>
    <lineage>
        <taxon>Bacteria</taxon>
        <taxon>Bacillati</taxon>
        <taxon>Bacillota</taxon>
        <taxon>Bacilli</taxon>
        <taxon>Bacillales</taxon>
        <taxon>Paenibacillaceae</taxon>
        <taxon>Paenibacillus</taxon>
    </lineage>
</organism>
<sequence length="792" mass="84331">MPNDDEAKYLKDLDDVNFHGIDPQEGYVLTFKNGAWDASSVPTANGIVTVPLVAEELIELDDTENPLPVSSIIVSNLLDSSLTISWTASASTDVSSYDILKGNSLIGNTTNTSFNVSDLLELTTYTFKVRARDTSDNLSTEVSVTVTTKSSDITPPIITLIPDAGTYGETQSVVMSTNEPATIYYTIDGTEPSQISTIYTTPIQITTNTTIKYFAEDLVGNQSEPSSKQYIIADLQKPIVTISPSGGEFSGTKTVTITSNEPGSIYFTLDGSIPTELSTLYTIPLNIAQSVVVTAIAVDIAGNKSDPSSETYTNTDSVPPIILISPAAGYFGTSESVTLSSNEPATIYYTLDGSVPTASSLVYSAPINLTKTTTIKYFGVDVAGNASTRVEATFTKHAAPTALKASSSSTITSNSIKLQWTVPTDTGVPTSYEVYKDDILWTLTNYTPTGSVRQIDITGLNPGTIYNFKVLAVYGSIKSESAYFSTVTQLASIPTGDILDTFSRDDHSILGISDSGHRWEPYSTLSVPCNLGVLNSAVKNRVGGDIVYGATSLITNGKSDNIRIKAKVVDYGTGQNSSGLLIRSLLPVGSNDQYQVTRASGINWNIIRRIGSTSYVLAQKSISDTSSPDEIAVELRGPRILFYLNDVLTMEVSDPANQSNVYHGLSIYNSTNPIYDNYEIVDVSGTTPPPLPTTPPANVTALTAIATNSTTIKIDFKTVSAALLAAPYYFEVWVNGVLTQQVLNPGQLLAAPSITTNLTGLVSGQSYSITVKSRDGVGNISTGVTAATVVTP</sequence>
<comment type="caution">
    <text evidence="3">The sequence shown here is derived from an EMBL/GenBank/DDBJ whole genome shotgun (WGS) entry which is preliminary data.</text>
</comment>
<dbReference type="Pfam" id="PF00041">
    <property type="entry name" value="fn3"/>
    <property type="match status" value="2"/>
</dbReference>
<dbReference type="RefSeq" id="WP_209977251.1">
    <property type="nucleotide sequence ID" value="NZ_JAGGLB010000034.1"/>
</dbReference>
<dbReference type="Gene3D" id="2.60.120.560">
    <property type="entry name" value="Exo-inulinase, domain 1"/>
    <property type="match status" value="1"/>
</dbReference>
<evidence type="ECO:0000259" key="2">
    <source>
        <dbReference type="PROSITE" id="PS50853"/>
    </source>
</evidence>
<dbReference type="InterPro" id="IPR036116">
    <property type="entry name" value="FN3_sf"/>
</dbReference>
<feature type="domain" description="Fibronectin type-III" evidence="2">
    <location>
        <begin position="695"/>
        <end position="792"/>
    </location>
</feature>
<dbReference type="EMBL" id="JAGGLB010000034">
    <property type="protein sequence ID" value="MBP1995448.1"/>
    <property type="molecule type" value="Genomic_DNA"/>
</dbReference>
<dbReference type="SMART" id="SM00060">
    <property type="entry name" value="FN3"/>
    <property type="match status" value="3"/>
</dbReference>
<dbReference type="PANTHER" id="PTHR46708">
    <property type="entry name" value="TENASCIN"/>
    <property type="match status" value="1"/>
</dbReference>
<evidence type="ECO:0000313" key="4">
    <source>
        <dbReference type="Proteomes" id="UP001519287"/>
    </source>
</evidence>
<evidence type="ECO:0000256" key="1">
    <source>
        <dbReference type="ARBA" id="ARBA00022737"/>
    </source>
</evidence>
<dbReference type="Pfam" id="PF13290">
    <property type="entry name" value="CHB_HEX_C_1"/>
    <property type="match status" value="3"/>
</dbReference>
<gene>
    <name evidence="3" type="ORF">J2Z66_007090</name>
</gene>